<keyword evidence="9" id="KW-0067">ATP-binding</keyword>
<dbReference type="InterPro" id="IPR011989">
    <property type="entry name" value="ARM-like"/>
</dbReference>
<keyword evidence="10" id="KW-0342">GTP-binding</keyword>
<comment type="catalytic activity">
    <reaction evidence="12">
        <text>L-seryl-[protein] + ATP = O-phospho-L-seryl-[protein] + ADP + H(+)</text>
        <dbReference type="Rhea" id="RHEA:17989"/>
        <dbReference type="Rhea" id="RHEA-COMP:9863"/>
        <dbReference type="Rhea" id="RHEA-COMP:11604"/>
        <dbReference type="ChEBI" id="CHEBI:15378"/>
        <dbReference type="ChEBI" id="CHEBI:29999"/>
        <dbReference type="ChEBI" id="CHEBI:30616"/>
        <dbReference type="ChEBI" id="CHEBI:83421"/>
        <dbReference type="ChEBI" id="CHEBI:456216"/>
        <dbReference type="EC" id="2.7.11.1"/>
    </reaction>
</comment>
<dbReference type="PROSITE" id="PS50011">
    <property type="entry name" value="PROTEIN_KINASE_DOM"/>
    <property type="match status" value="1"/>
</dbReference>
<dbReference type="PROSITE" id="PS51450">
    <property type="entry name" value="LRR"/>
    <property type="match status" value="4"/>
</dbReference>
<dbReference type="Gene3D" id="1.10.510.10">
    <property type="entry name" value="Transferase(Phosphotransferase) domain 1"/>
    <property type="match status" value="1"/>
</dbReference>
<feature type="domain" description="Protein kinase" evidence="14">
    <location>
        <begin position="1650"/>
        <end position="1911"/>
    </location>
</feature>
<dbReference type="SUPFAM" id="SSF48371">
    <property type="entry name" value="ARM repeat"/>
    <property type="match status" value="1"/>
</dbReference>
<dbReference type="Pfam" id="PF00069">
    <property type="entry name" value="Pkinase"/>
    <property type="match status" value="1"/>
</dbReference>
<dbReference type="GO" id="GO:0009966">
    <property type="term" value="P:regulation of signal transduction"/>
    <property type="evidence" value="ECO:0007669"/>
    <property type="project" value="UniProtKB-ARBA"/>
</dbReference>
<dbReference type="InterPro" id="IPR036388">
    <property type="entry name" value="WH-like_DNA-bd_sf"/>
</dbReference>
<dbReference type="InterPro" id="IPR008271">
    <property type="entry name" value="Ser/Thr_kinase_AS"/>
</dbReference>
<dbReference type="PANTHER" id="PTHR48005">
    <property type="entry name" value="LEUCINE RICH REPEAT KINASE 2"/>
    <property type="match status" value="1"/>
</dbReference>
<comment type="catalytic activity">
    <reaction evidence="11">
        <text>L-threonyl-[protein] + ATP = O-phospho-L-threonyl-[protein] + ADP + H(+)</text>
        <dbReference type="Rhea" id="RHEA:46608"/>
        <dbReference type="Rhea" id="RHEA-COMP:11060"/>
        <dbReference type="Rhea" id="RHEA-COMP:11605"/>
        <dbReference type="ChEBI" id="CHEBI:15378"/>
        <dbReference type="ChEBI" id="CHEBI:30013"/>
        <dbReference type="ChEBI" id="CHEBI:30616"/>
        <dbReference type="ChEBI" id="CHEBI:61977"/>
        <dbReference type="ChEBI" id="CHEBI:456216"/>
        <dbReference type="EC" id="2.7.11.1"/>
    </reaction>
</comment>
<dbReference type="InterPro" id="IPR001611">
    <property type="entry name" value="Leu-rich_rpt"/>
</dbReference>
<dbReference type="Gene3D" id="3.30.70.1390">
    <property type="entry name" value="ROC domain from the Parkinson's disease-associated leucine-rich repeat kinase 2"/>
    <property type="match status" value="1"/>
</dbReference>
<dbReference type="InterPro" id="IPR056602">
    <property type="entry name" value="Beta-prop_LRRK2"/>
</dbReference>
<dbReference type="Gene3D" id="3.30.200.20">
    <property type="entry name" value="Phosphorylase Kinase, domain 1"/>
    <property type="match status" value="1"/>
</dbReference>
<feature type="region of interest" description="Disordered" evidence="13">
    <location>
        <begin position="612"/>
        <end position="645"/>
    </location>
</feature>
<keyword evidence="5" id="KW-0808">Transferase</keyword>
<dbReference type="EC" id="2.7.11.1" evidence="2"/>
<dbReference type="PRINTS" id="PR00449">
    <property type="entry name" value="RASTRNSFRMNG"/>
</dbReference>
<dbReference type="SUPFAM" id="SSF52540">
    <property type="entry name" value="P-loop containing nucleoside triphosphate hydrolases"/>
    <property type="match status" value="1"/>
</dbReference>
<dbReference type="Gene3D" id="1.25.40.20">
    <property type="entry name" value="Ankyrin repeat-containing domain"/>
    <property type="match status" value="1"/>
</dbReference>
<dbReference type="SUPFAM" id="SSF56112">
    <property type="entry name" value="Protein kinase-like (PK-like)"/>
    <property type="match status" value="1"/>
</dbReference>
<dbReference type="InterPro" id="IPR027417">
    <property type="entry name" value="P-loop_NTPase"/>
</dbReference>
<comment type="caution">
    <text evidence="16">The sequence shown here is derived from an EMBL/GenBank/DDBJ whole genome shotgun (WGS) entry which is preliminary data.</text>
</comment>
<evidence type="ECO:0000256" key="12">
    <source>
        <dbReference type="ARBA" id="ARBA00048679"/>
    </source>
</evidence>
<dbReference type="InterPro" id="IPR005225">
    <property type="entry name" value="Small_GTP-bd"/>
</dbReference>
<evidence type="ECO:0000259" key="15">
    <source>
        <dbReference type="PROSITE" id="PS51424"/>
    </source>
</evidence>
<feature type="region of interest" description="Disordered" evidence="13">
    <location>
        <begin position="529"/>
        <end position="559"/>
    </location>
</feature>
<evidence type="ECO:0000313" key="16">
    <source>
        <dbReference type="EMBL" id="GFO07401.1"/>
    </source>
</evidence>
<dbReference type="InterPro" id="IPR000719">
    <property type="entry name" value="Prot_kinase_dom"/>
</dbReference>
<dbReference type="PROSITE" id="PS51424">
    <property type="entry name" value="ROC"/>
    <property type="match status" value="1"/>
</dbReference>
<dbReference type="InterPro" id="IPR032171">
    <property type="entry name" value="COR-A"/>
</dbReference>
<gene>
    <name evidence="16" type="ORF">PoB_003390600</name>
</gene>
<dbReference type="GO" id="GO:0005524">
    <property type="term" value="F:ATP binding"/>
    <property type="evidence" value="ECO:0007669"/>
    <property type="project" value="UniProtKB-KW"/>
</dbReference>
<dbReference type="InterPro" id="IPR002110">
    <property type="entry name" value="Ankyrin_rpt"/>
</dbReference>
<dbReference type="Pfam" id="PF23745">
    <property type="entry name" value="ANK_LRRK2"/>
    <property type="match status" value="1"/>
</dbReference>
<dbReference type="InterPro" id="IPR036322">
    <property type="entry name" value="WD40_repeat_dom_sf"/>
</dbReference>
<evidence type="ECO:0000256" key="10">
    <source>
        <dbReference type="ARBA" id="ARBA00023134"/>
    </source>
</evidence>
<keyword evidence="4" id="KW-0433">Leucine-rich repeat</keyword>
<feature type="domain" description="Roc" evidence="15">
    <location>
        <begin position="1089"/>
        <end position="1277"/>
    </location>
</feature>
<keyword evidence="3" id="KW-0723">Serine/threonine-protein kinase</keyword>
<evidence type="ECO:0000256" key="13">
    <source>
        <dbReference type="SAM" id="MobiDB-lite"/>
    </source>
</evidence>
<dbReference type="Gene3D" id="1.10.10.10">
    <property type="entry name" value="Winged helix-like DNA-binding domain superfamily/Winged helix DNA-binding domain"/>
    <property type="match status" value="1"/>
</dbReference>
<dbReference type="Gene3D" id="2.130.10.10">
    <property type="entry name" value="YVTN repeat-like/Quinoprotein amine dehydrogenase"/>
    <property type="match status" value="1"/>
</dbReference>
<dbReference type="InterPro" id="IPR011009">
    <property type="entry name" value="Kinase-like_dom_sf"/>
</dbReference>
<keyword evidence="6" id="KW-0677">Repeat</keyword>
<keyword evidence="7" id="KW-0547">Nucleotide-binding</keyword>
<dbReference type="SUPFAM" id="SSF52058">
    <property type="entry name" value="L domain-like"/>
    <property type="match status" value="1"/>
</dbReference>
<dbReference type="GO" id="GO:0005525">
    <property type="term" value="F:GTP binding"/>
    <property type="evidence" value="ECO:0007669"/>
    <property type="project" value="UniProtKB-KW"/>
</dbReference>
<evidence type="ECO:0000256" key="8">
    <source>
        <dbReference type="ARBA" id="ARBA00022777"/>
    </source>
</evidence>
<dbReference type="GO" id="GO:0005737">
    <property type="term" value="C:cytoplasm"/>
    <property type="evidence" value="ECO:0007669"/>
    <property type="project" value="UniProtKB-ARBA"/>
</dbReference>
<evidence type="ECO:0000313" key="17">
    <source>
        <dbReference type="Proteomes" id="UP000735302"/>
    </source>
</evidence>
<dbReference type="EMBL" id="BLXT01003865">
    <property type="protein sequence ID" value="GFO07401.1"/>
    <property type="molecule type" value="Genomic_DNA"/>
</dbReference>
<evidence type="ECO:0000256" key="11">
    <source>
        <dbReference type="ARBA" id="ARBA00047899"/>
    </source>
</evidence>
<organism evidence="16 17">
    <name type="scientific">Plakobranchus ocellatus</name>
    <dbReference type="NCBI Taxonomy" id="259542"/>
    <lineage>
        <taxon>Eukaryota</taxon>
        <taxon>Metazoa</taxon>
        <taxon>Spiralia</taxon>
        <taxon>Lophotrochozoa</taxon>
        <taxon>Mollusca</taxon>
        <taxon>Gastropoda</taxon>
        <taxon>Heterobranchia</taxon>
        <taxon>Euthyneura</taxon>
        <taxon>Panpulmonata</taxon>
        <taxon>Sacoglossa</taxon>
        <taxon>Placobranchoidea</taxon>
        <taxon>Plakobranchidae</taxon>
        <taxon>Plakobranchus</taxon>
    </lineage>
</organism>
<evidence type="ECO:0000256" key="5">
    <source>
        <dbReference type="ARBA" id="ARBA00022679"/>
    </source>
</evidence>
<dbReference type="SUPFAM" id="SSF48403">
    <property type="entry name" value="Ankyrin repeat"/>
    <property type="match status" value="1"/>
</dbReference>
<dbReference type="PANTHER" id="PTHR48005:SF13">
    <property type="entry name" value="SERINE_THREONINE-PROTEIN KINASE DDB_G0278509-RELATED"/>
    <property type="match status" value="1"/>
</dbReference>
<dbReference type="Gene3D" id="1.25.10.10">
    <property type="entry name" value="Leucine-rich Repeat Variant"/>
    <property type="match status" value="1"/>
</dbReference>
<dbReference type="SMART" id="SM00220">
    <property type="entry name" value="S_TKc"/>
    <property type="match status" value="1"/>
</dbReference>
<dbReference type="InterPro" id="IPR056597">
    <property type="entry name" value="ARM_LRRK2"/>
</dbReference>
<keyword evidence="8 16" id="KW-0418">Kinase</keyword>
<evidence type="ECO:0000256" key="6">
    <source>
        <dbReference type="ARBA" id="ARBA00022737"/>
    </source>
</evidence>
<dbReference type="InterPro" id="IPR032675">
    <property type="entry name" value="LRR_dom_sf"/>
</dbReference>
<evidence type="ECO:0000256" key="1">
    <source>
        <dbReference type="ARBA" id="ARBA00001946"/>
    </source>
</evidence>
<comment type="cofactor">
    <cofactor evidence="1">
        <name>Mg(2+)</name>
        <dbReference type="ChEBI" id="CHEBI:18420"/>
    </cofactor>
</comment>
<dbReference type="InterPro" id="IPR015943">
    <property type="entry name" value="WD40/YVTN_repeat-like_dom_sf"/>
</dbReference>
<dbReference type="Pfam" id="PF25497">
    <property type="entry name" value="COR-B"/>
    <property type="match status" value="1"/>
</dbReference>
<dbReference type="Pfam" id="PF13855">
    <property type="entry name" value="LRR_8"/>
    <property type="match status" value="3"/>
</dbReference>
<dbReference type="Gene3D" id="3.80.10.10">
    <property type="entry name" value="Ribonuclease Inhibitor"/>
    <property type="match status" value="3"/>
</dbReference>
<dbReference type="InterPro" id="IPR051420">
    <property type="entry name" value="Ser_Thr_Kinases_DiverseReg"/>
</dbReference>
<dbReference type="Pfam" id="PF08477">
    <property type="entry name" value="Roc"/>
    <property type="match status" value="1"/>
</dbReference>
<dbReference type="Pfam" id="PF16095">
    <property type="entry name" value="COR-A"/>
    <property type="match status" value="1"/>
</dbReference>
<evidence type="ECO:0000256" key="2">
    <source>
        <dbReference type="ARBA" id="ARBA00012513"/>
    </source>
</evidence>
<dbReference type="InterPro" id="IPR020859">
    <property type="entry name" value="ROC"/>
</dbReference>
<feature type="compositionally biased region" description="Low complexity" evidence="13">
    <location>
        <begin position="545"/>
        <end position="559"/>
    </location>
</feature>
<dbReference type="SMART" id="SM00369">
    <property type="entry name" value="LRR_TYP"/>
    <property type="match status" value="9"/>
</dbReference>
<feature type="non-terminal residue" evidence="16">
    <location>
        <position position="1"/>
    </location>
</feature>
<keyword evidence="17" id="KW-1185">Reference proteome</keyword>
<name>A0AAV4AGI4_9GAST</name>
<dbReference type="SMART" id="SM00248">
    <property type="entry name" value="ANK"/>
    <property type="match status" value="2"/>
</dbReference>
<dbReference type="InterPro" id="IPR003591">
    <property type="entry name" value="Leu-rich_rpt_typical-subtyp"/>
</dbReference>
<feature type="region of interest" description="Disordered" evidence="13">
    <location>
        <begin position="651"/>
        <end position="670"/>
    </location>
</feature>
<dbReference type="InterPro" id="IPR056593">
    <property type="entry name" value="ANK_LRRK2"/>
</dbReference>
<sequence>NLCKSLMEKNSHIAIIEGLRHHRKNRKVIISACQAVRGLCIFQNEHKQKIAHYDGDLLNQLVGMINRFVRDGKVQCEIISTIACLADIDLVRHQCFVFSIHLRNLEAMDNFAGDEYLQEAALELLAVLGGATSGPEILCSNGVVDKIIMCMKRFTYNSNIQKKGLWAIQILCHSQLVQSIAKCRELASIIRSTMRNHPHSLVIQKEAIVAMQILAERTVDGCEVKETGSSSRGSNLDSVARLEQTGQMSNMAEVLVDQECHELLFQILEKCSDDHGLHDLASECLYVIGIEQDLKSRMLLAACSKGFIAGAECLIEVGADVNIGKGMDTPLSLAVKHKNEELVRLLLKQEVRDVQTSLKLSLQLEYHDISGMLLSHIGQDKETGTVLWSSLNLGNLRPEWVLPTLVHSPASNPRNDLTSLTSKRFVAKIKDSEQRRNRRLQHGLQQGLFSDSGGGAMRWQGEELLRHRMFRYHTSADELTSLANGTKAKTRHISIAWLKRPSTHPRINPRRHRSKILGRHLRYKSDGDVDSVMGSSPTHPSHIFPAAVTTSNTTPSSPTAESLNFFDGLQIHEDACSDPSCTVCSFPPYSSDTPVYMPSVDEWQDWKQTTLTGANIPFNPADPRRPSDTSIKSSDQSAIKNRSPWLRKFKSREKHRSFRQSSREEGSSADSSVELDASVFVRAQSDIQQSTDSEASCCYRVYSPGLSALSADDTDMDTSVEDSKVDVHSKYSIRNLDLTNNHISSLEDLMSAGPELLHKLALLEHVDLSNNDLVELPQQFFKSLNKLHIMSISNNYLKVFPRTVALCSNLVTFDISSNLMEELSFDEEDSTLSLTLTELYLSKNLIKKFPVNLQKVFPRLTKLDISSNAINSLPDTSWYMPELRYLDLSHNSVRVIPDNFLSECVKLETLVAVNNSLDVLPSESVAAFLTRLSTIKLSNNKISEKEPFFVPRFILELPNVRVVDLSCNGLTGFPCPSMWKSAKLKDLMMSRNNIPKINLDAAKLWSKLEKLHLSHNKIAELPREIGQLTSIQSLDLSHNKPLSTLPDELGRCCRLWELPLDGLSLDLDDALLRGRVKDLIIYLHNRLKRARQYYRMKLMVVGYGGRGKTSLLQALKKKIRSNITEKPPVTVGVIVDDWKYERQRGNRTVTYTLNTWDFAGQEDFYSTHQCFLSNRTLYLVVYDISMGTDEIDKLKPWLSNIHARAPNCPVIVVGTHYDLLPIDERDSIVAEFEIKLRELMQKPGFPAISCFAIVDLTKETPELEQLRRKVKDTVDDFKIKGQPVMGQKVPASYVILGDLLHEEAKNVETSFPVIRHSQLLRLIRSANIDLDEDEELQQAIKFLHESGVLLHYNETTLQMRDFYFINPGWLCRMMAQVVTVPQINPFIDQNGMMKRSYANMLFTGKMTSGDSKFVFPSTLIPQYLHLLEKFEIALPRNTEELLIPSRLPYRRPNIELQVGYRQDLVYRYYVMPYTPIGFWARLLTRLIVFSESKFAENMLYLQENPLVQFWKEGIYVFWSSDAFFLVDSYKGTHDEIHMTVPNTTHGFRLLGFLVDHADSLVDEWYPGLTAIDPMLGRELLEKFAPCPLCTDQEPFSFRFEDLLKQSEQNTEIYCPGHQGMVDLTKLAPDVMLADIEPHFHLDLDLFEFKESPENLCGDGGFGSVYKAKYKGKTVAVKVFGAIGDIHPHKMLRQEATILRRLNHPSVIALVAVAVRPVRLVVMEFAPSKSLGEVFRSGLHLSRTLQLKICQQVAEGLDYLHSLIIVYRDLKPDNVLVFTLAPDALVNAKIADYGISQFTTLFGLTAQEGTPAYRAPEVVRGETYSFQADIFSLGILMYMVLSGGLHPFDELEFKSEIDKAFAENLPIPPITQRGCPPWPDLEKLISECVSQVPDYRPTAHEVFLHLSQAELFSLREVLPVSVGTTVECVASQSLGSKNIRLWVASGDNEYMQLSWLNLLDYQDSSLNTAARGQPLGHNGMGTMFRDGRVLCMLPVNAKHILLGTQAGKIWVFHTGSNELVHCTRQLQDSVLSLYLVPSRSDDPLVLAGLANGKMALYPTSELLQGPDMDPIEMKLGESFEPVRCILRSSLDRKLIASCGTKVVVMETRTGVAVENVFDTVENSGPASPPINSMACGRQLFLAHRNSVLLQSWDTSRGRHKYTLNISTSFHLSRKDGRITSMVLHDAKTLWVGTGGGQIVLVDVNNWSPITLTHRHTASIRCLLAVKLRGTVKYGPSTSTSVILSGGLGFRKRSECDTDRENQYGCIGVWDADFPQMVKQMSDWAKKRKDLCQNTPHHTRSIAL</sequence>
<dbReference type="InterPro" id="IPR016024">
    <property type="entry name" value="ARM-type_fold"/>
</dbReference>
<evidence type="ECO:0000256" key="9">
    <source>
        <dbReference type="ARBA" id="ARBA00022840"/>
    </source>
</evidence>
<dbReference type="InterPro" id="IPR057263">
    <property type="entry name" value="COR-B"/>
</dbReference>
<evidence type="ECO:0000259" key="14">
    <source>
        <dbReference type="PROSITE" id="PS50011"/>
    </source>
</evidence>
<dbReference type="GO" id="GO:0004674">
    <property type="term" value="F:protein serine/threonine kinase activity"/>
    <property type="evidence" value="ECO:0007669"/>
    <property type="project" value="UniProtKB-KW"/>
</dbReference>
<accession>A0AAV4AGI4</accession>
<dbReference type="NCBIfam" id="TIGR00231">
    <property type="entry name" value="small_GTP"/>
    <property type="match status" value="1"/>
</dbReference>
<dbReference type="SUPFAM" id="SSF50978">
    <property type="entry name" value="WD40 repeat-like"/>
    <property type="match status" value="1"/>
</dbReference>
<dbReference type="Pfam" id="PF23744">
    <property type="entry name" value="ARM_LRRK2"/>
    <property type="match status" value="1"/>
</dbReference>
<dbReference type="InterPro" id="IPR036770">
    <property type="entry name" value="Ankyrin_rpt-contain_sf"/>
</dbReference>
<feature type="compositionally biased region" description="Polar residues" evidence="13">
    <location>
        <begin position="628"/>
        <end position="640"/>
    </location>
</feature>
<evidence type="ECO:0000256" key="7">
    <source>
        <dbReference type="ARBA" id="ARBA00022741"/>
    </source>
</evidence>
<dbReference type="Proteomes" id="UP000735302">
    <property type="component" value="Unassembled WGS sequence"/>
</dbReference>
<dbReference type="SMART" id="SM00364">
    <property type="entry name" value="LRR_BAC"/>
    <property type="match status" value="8"/>
</dbReference>
<dbReference type="Gene3D" id="3.40.50.300">
    <property type="entry name" value="P-loop containing nucleotide triphosphate hydrolases"/>
    <property type="match status" value="1"/>
</dbReference>
<evidence type="ECO:0000256" key="4">
    <source>
        <dbReference type="ARBA" id="ARBA00022614"/>
    </source>
</evidence>
<reference evidence="16 17" key="1">
    <citation type="journal article" date="2021" name="Elife">
        <title>Chloroplast acquisition without the gene transfer in kleptoplastic sea slugs, Plakobranchus ocellatus.</title>
        <authorList>
            <person name="Maeda T."/>
            <person name="Takahashi S."/>
            <person name="Yoshida T."/>
            <person name="Shimamura S."/>
            <person name="Takaki Y."/>
            <person name="Nagai Y."/>
            <person name="Toyoda A."/>
            <person name="Suzuki Y."/>
            <person name="Arimoto A."/>
            <person name="Ishii H."/>
            <person name="Satoh N."/>
            <person name="Nishiyama T."/>
            <person name="Hasebe M."/>
            <person name="Maruyama T."/>
            <person name="Minagawa J."/>
            <person name="Obokata J."/>
            <person name="Shigenobu S."/>
        </authorList>
    </citation>
    <scope>NUCLEOTIDE SEQUENCE [LARGE SCALE GENOMIC DNA]</scope>
</reference>
<protein>
    <recommendedName>
        <fullName evidence="2">non-specific serine/threonine protein kinase</fullName>
        <ecNumber evidence="2">2.7.11.1</ecNumber>
    </recommendedName>
</protein>
<proteinExistence type="predicted"/>
<evidence type="ECO:0000256" key="3">
    <source>
        <dbReference type="ARBA" id="ARBA00022527"/>
    </source>
</evidence>
<dbReference type="Pfam" id="PF23748">
    <property type="entry name" value="Beta-prop_LRRK2"/>
    <property type="match status" value="1"/>
</dbReference>
<dbReference type="PROSITE" id="PS00108">
    <property type="entry name" value="PROTEIN_KINASE_ST"/>
    <property type="match status" value="1"/>
</dbReference>